<sequence length="335" mass="35246">MAGINRLGKAPPKPGQLRPPDPNKYRTVDMFSEGAEGDADYVRMVQDIEDMQQQQGWLFGRGAFDKGDLLYLRDEAERQRHAELELRDSEKTQFAALRAKFEQQDGQSDVVRIARKGRTSGMSQPELLAHVVKVKGQGSTEVPDPGGCDLEQPSLKRMKYSASSCPKDTAALDSDGDPASGKLHGSCGVSVSEVAGADVQDELKSAEAETGQGLGGLLGDYASSSEDEDEGDCDGNGNGGRSTSCRGPPSAKSGRGISKKGDAAPVKGPVGRPNSVSLPDARELLGLGRTGKGGKGEGYEELDAADGHVGSMTRSMIGGANAERSEDDDGDESDD</sequence>
<feature type="compositionally biased region" description="Pro residues" evidence="1">
    <location>
        <begin position="11"/>
        <end position="20"/>
    </location>
</feature>
<reference evidence="2" key="1">
    <citation type="submission" date="2020-12" db="EMBL/GenBank/DDBJ databases">
        <authorList>
            <person name="Iha C."/>
        </authorList>
    </citation>
    <scope>NUCLEOTIDE SEQUENCE</scope>
</reference>
<gene>
    <name evidence="2" type="ORF">OSTQU699_LOCUS1709</name>
</gene>
<dbReference type="PANTHER" id="PTHR37202:SF1">
    <property type="entry name" value="ANKYRIN REPEAT PROTEIN"/>
    <property type="match status" value="1"/>
</dbReference>
<evidence type="ECO:0000313" key="3">
    <source>
        <dbReference type="Proteomes" id="UP000708148"/>
    </source>
</evidence>
<name>A0A8S1IPY4_9CHLO</name>
<accession>A0A8S1IPY4</accession>
<dbReference type="Proteomes" id="UP000708148">
    <property type="component" value="Unassembled WGS sequence"/>
</dbReference>
<keyword evidence="3" id="KW-1185">Reference proteome</keyword>
<evidence type="ECO:0000256" key="1">
    <source>
        <dbReference type="SAM" id="MobiDB-lite"/>
    </source>
</evidence>
<comment type="caution">
    <text evidence="2">The sequence shown here is derived from an EMBL/GenBank/DDBJ whole genome shotgun (WGS) entry which is preliminary data.</text>
</comment>
<proteinExistence type="predicted"/>
<feature type="compositionally biased region" description="Acidic residues" evidence="1">
    <location>
        <begin position="325"/>
        <end position="335"/>
    </location>
</feature>
<dbReference type="PANTHER" id="PTHR37202">
    <property type="entry name" value="ANKYRIN REPEAT PROTEIN"/>
    <property type="match status" value="1"/>
</dbReference>
<feature type="region of interest" description="Disordered" evidence="1">
    <location>
        <begin position="1"/>
        <end position="24"/>
    </location>
</feature>
<evidence type="ECO:0000313" key="2">
    <source>
        <dbReference type="EMBL" id="CAD7696348.1"/>
    </source>
</evidence>
<dbReference type="AlphaFoldDB" id="A0A8S1IPY4"/>
<dbReference type="OrthoDB" id="546543at2759"/>
<dbReference type="EMBL" id="CAJHUC010000465">
    <property type="protein sequence ID" value="CAD7696348.1"/>
    <property type="molecule type" value="Genomic_DNA"/>
</dbReference>
<organism evidence="2 3">
    <name type="scientific">Ostreobium quekettii</name>
    <dbReference type="NCBI Taxonomy" id="121088"/>
    <lineage>
        <taxon>Eukaryota</taxon>
        <taxon>Viridiplantae</taxon>
        <taxon>Chlorophyta</taxon>
        <taxon>core chlorophytes</taxon>
        <taxon>Ulvophyceae</taxon>
        <taxon>TCBD clade</taxon>
        <taxon>Bryopsidales</taxon>
        <taxon>Ostreobineae</taxon>
        <taxon>Ostreobiaceae</taxon>
        <taxon>Ostreobium</taxon>
    </lineage>
</organism>
<feature type="region of interest" description="Disordered" evidence="1">
    <location>
        <begin position="136"/>
        <end position="335"/>
    </location>
</feature>
<protein>
    <submittedName>
        <fullName evidence="2">Uncharacterized protein</fullName>
    </submittedName>
</protein>